<evidence type="ECO:0000256" key="1">
    <source>
        <dbReference type="SAM" id="Phobius"/>
    </source>
</evidence>
<protein>
    <submittedName>
        <fullName evidence="2">Uncharacterized protein</fullName>
    </submittedName>
</protein>
<feature type="transmembrane region" description="Helical" evidence="1">
    <location>
        <begin position="20"/>
        <end position="36"/>
    </location>
</feature>
<keyword evidence="3" id="KW-1185">Reference proteome</keyword>
<organism evidence="2 3">
    <name type="scientific">Amycolatopsis australiensis</name>
    <dbReference type="NCBI Taxonomy" id="546364"/>
    <lineage>
        <taxon>Bacteria</taxon>
        <taxon>Bacillati</taxon>
        <taxon>Actinomycetota</taxon>
        <taxon>Actinomycetes</taxon>
        <taxon>Pseudonocardiales</taxon>
        <taxon>Pseudonocardiaceae</taxon>
        <taxon>Amycolatopsis</taxon>
    </lineage>
</organism>
<evidence type="ECO:0000313" key="2">
    <source>
        <dbReference type="EMBL" id="SFW86599.1"/>
    </source>
</evidence>
<dbReference type="EMBL" id="FPJG01000006">
    <property type="protein sequence ID" value="SFW86599.1"/>
    <property type="molecule type" value="Genomic_DNA"/>
</dbReference>
<evidence type="ECO:0000313" key="3">
    <source>
        <dbReference type="Proteomes" id="UP000182740"/>
    </source>
</evidence>
<dbReference type="Proteomes" id="UP000182740">
    <property type="component" value="Unassembled WGS sequence"/>
</dbReference>
<dbReference type="STRING" id="546364.SAMN04489730_6430"/>
<proteinExistence type="predicted"/>
<dbReference type="AlphaFoldDB" id="A0A1K1SR99"/>
<keyword evidence="1" id="KW-0472">Membrane</keyword>
<gene>
    <name evidence="2" type="ORF">SAMN04489730_6430</name>
</gene>
<keyword evidence="1" id="KW-1133">Transmembrane helix</keyword>
<keyword evidence="1" id="KW-0812">Transmembrane</keyword>
<sequence>MIERRREQAPKHSPYTNLKSLWVFAAVLLVPLPLVIA</sequence>
<accession>A0A1K1SR99</accession>
<reference evidence="3" key="1">
    <citation type="submission" date="2016-11" db="EMBL/GenBank/DDBJ databases">
        <authorList>
            <person name="Varghese N."/>
            <person name="Submissions S."/>
        </authorList>
    </citation>
    <scope>NUCLEOTIDE SEQUENCE [LARGE SCALE GENOMIC DNA]</scope>
    <source>
        <strain evidence="3">DSM 44671</strain>
    </source>
</reference>
<name>A0A1K1SR99_9PSEU</name>